<evidence type="ECO:0000313" key="2">
    <source>
        <dbReference type="Proteomes" id="UP001596066"/>
    </source>
</evidence>
<comment type="caution">
    <text evidence="1">The sequence shown here is derived from an EMBL/GenBank/DDBJ whole genome shotgun (WGS) entry which is preliminary data.</text>
</comment>
<sequence>MLVMGRVELLEPVRATWIDEDLAAEEHWEEDAPCLRWGRSLLLGADARVVV</sequence>
<dbReference type="Proteomes" id="UP001596066">
    <property type="component" value="Unassembled WGS sequence"/>
</dbReference>
<reference evidence="2" key="1">
    <citation type="journal article" date="2019" name="Int. J. Syst. Evol. Microbiol.">
        <title>The Global Catalogue of Microorganisms (GCM) 10K type strain sequencing project: providing services to taxonomists for standard genome sequencing and annotation.</title>
        <authorList>
            <consortium name="The Broad Institute Genomics Platform"/>
            <consortium name="The Broad Institute Genome Sequencing Center for Infectious Disease"/>
            <person name="Wu L."/>
            <person name="Ma J."/>
        </authorList>
    </citation>
    <scope>NUCLEOTIDE SEQUENCE [LARGE SCALE GENOMIC DNA]</scope>
    <source>
        <strain evidence="2">CGMCC 4.1622</strain>
    </source>
</reference>
<protein>
    <submittedName>
        <fullName evidence="1">Uncharacterized protein</fullName>
    </submittedName>
</protein>
<keyword evidence="2" id="KW-1185">Reference proteome</keyword>
<organism evidence="1 2">
    <name type="scientific">Kitasatospora cinereorecta</name>
    <dbReference type="NCBI Taxonomy" id="285560"/>
    <lineage>
        <taxon>Bacteria</taxon>
        <taxon>Bacillati</taxon>
        <taxon>Actinomycetota</taxon>
        <taxon>Actinomycetes</taxon>
        <taxon>Kitasatosporales</taxon>
        <taxon>Streptomycetaceae</taxon>
        <taxon>Kitasatospora</taxon>
    </lineage>
</organism>
<gene>
    <name evidence="1" type="ORF">ACFPZF_39255</name>
</gene>
<evidence type="ECO:0000313" key="1">
    <source>
        <dbReference type="EMBL" id="MFC5647362.1"/>
    </source>
</evidence>
<dbReference type="EMBL" id="JBHSOC010000158">
    <property type="protein sequence ID" value="MFC5647362.1"/>
    <property type="molecule type" value="Genomic_DNA"/>
</dbReference>
<proteinExistence type="predicted"/>
<name>A0ABW0VNP0_9ACTN</name>
<accession>A0ABW0VNP0</accession>